<comment type="caution">
    <text evidence="1">The sequence shown here is derived from an EMBL/GenBank/DDBJ whole genome shotgun (WGS) entry which is preliminary data.</text>
</comment>
<accession>A0A1H3R790</accession>
<gene>
    <name evidence="1" type="ORF">SAMN05444412_107216</name>
</gene>
<dbReference type="EMBL" id="FNQC01000007">
    <property type="protein sequence ID" value="SDZ21108.1"/>
    <property type="molecule type" value="Genomic_DNA"/>
</dbReference>
<reference evidence="1 2" key="1">
    <citation type="submission" date="2016-10" db="EMBL/GenBank/DDBJ databases">
        <authorList>
            <person name="Varghese N."/>
            <person name="Submissions S."/>
        </authorList>
    </citation>
    <scope>NUCLEOTIDE SEQUENCE [LARGE SCALE GENOMIC DNA]</scope>
    <source>
        <strain evidence="1 2">DSM 17997</strain>
    </source>
</reference>
<dbReference type="Proteomes" id="UP000199663">
    <property type="component" value="Unassembled WGS sequence"/>
</dbReference>
<sequence length="214" mass="25444">MDFSKINIEGVLIGSLIGLFLKTFFDRFATASKLNRQRKVILDYSKYIGLDKSLKFVEDLDFIKKSIVAVTEEEIKETQESNYAVDAMPMFTSSIIKSFTQEELRRTTYSTINYITILDITYSIDFLRDYMPLQLWENYHTKVRQHMEDDKIKIEDEIKHFQECGYLKSLASNAVNEIEMKRTRAIETHRQFHNLIDRLKGWNIIWTIKYLLRQ</sequence>
<name>A0A1H3R790_9BACT</name>
<evidence type="ECO:0000313" key="1">
    <source>
        <dbReference type="EMBL" id="SDZ21108.1"/>
    </source>
</evidence>
<protein>
    <submittedName>
        <fullName evidence="1">Uncharacterized protein</fullName>
    </submittedName>
</protein>
<organism evidence="1 2">
    <name type="scientific">Rhodonellum ikkaensis</name>
    <dbReference type="NCBI Taxonomy" id="336829"/>
    <lineage>
        <taxon>Bacteria</taxon>
        <taxon>Pseudomonadati</taxon>
        <taxon>Bacteroidota</taxon>
        <taxon>Cytophagia</taxon>
        <taxon>Cytophagales</taxon>
        <taxon>Cytophagaceae</taxon>
        <taxon>Rhodonellum</taxon>
    </lineage>
</organism>
<keyword evidence="2" id="KW-1185">Reference proteome</keyword>
<proteinExistence type="predicted"/>
<evidence type="ECO:0000313" key="2">
    <source>
        <dbReference type="Proteomes" id="UP000199663"/>
    </source>
</evidence>
<dbReference type="RefSeq" id="WP_019597841.1">
    <property type="nucleotide sequence ID" value="NZ_FNQC01000007.1"/>
</dbReference>